<proteinExistence type="predicted"/>
<evidence type="ECO:0000313" key="2">
    <source>
        <dbReference type="Proteomes" id="UP001623852"/>
    </source>
</evidence>
<dbReference type="EMBL" id="CP150845">
    <property type="protein sequence ID" value="WYZ21489.1"/>
    <property type="molecule type" value="Genomic_DNA"/>
</dbReference>
<evidence type="ECO:0008006" key="3">
    <source>
        <dbReference type="Google" id="ProtNLM"/>
    </source>
</evidence>
<sequence>MGKIIFEKAVLEYFDNLVFALFEEEYFGFFETAQNYTDKIVGFVISCISSFSHKKTPKPHQYLGSNYIFYKINLRTTWYIFFEKRNQNYLITGIINNYCEEVKQL</sequence>
<protein>
    <recommendedName>
        <fullName evidence="3">Plasmid stabilization system protein ParE</fullName>
    </recommendedName>
</protein>
<gene>
    <name evidence="1" type="ORF">AABD74_08480</name>
</gene>
<dbReference type="RefSeq" id="WP_406845232.1">
    <property type="nucleotide sequence ID" value="NZ_CP150845.1"/>
</dbReference>
<organism evidence="1 2">
    <name type="scientific">Flavobacterium soyae</name>
    <dbReference type="NCBI Taxonomy" id="2903098"/>
    <lineage>
        <taxon>Bacteria</taxon>
        <taxon>Pseudomonadati</taxon>
        <taxon>Bacteroidota</taxon>
        <taxon>Flavobacteriia</taxon>
        <taxon>Flavobacteriales</taxon>
        <taxon>Flavobacteriaceae</taxon>
        <taxon>Flavobacterium</taxon>
    </lineage>
</organism>
<accession>A0ABZ2UIW8</accession>
<name>A0ABZ2UIW8_9FLAO</name>
<reference evidence="1 2" key="1">
    <citation type="submission" date="2024-03" db="EMBL/GenBank/DDBJ databases">
        <title>Flavobacterium soyae.</title>
        <authorList>
            <person name="Zheng W."/>
        </authorList>
    </citation>
    <scope>NUCLEOTIDE SEQUENCE [LARGE SCALE GENOMIC DNA]</scope>
    <source>
        <strain evidence="1 2">55</strain>
    </source>
</reference>
<evidence type="ECO:0000313" key="1">
    <source>
        <dbReference type="EMBL" id="WYZ21489.1"/>
    </source>
</evidence>
<dbReference type="Proteomes" id="UP001623852">
    <property type="component" value="Chromosome"/>
</dbReference>
<keyword evidence="2" id="KW-1185">Reference proteome</keyword>